<name>A0A653CZ10_CALMS</name>
<reference evidence="2 3" key="1">
    <citation type="submission" date="2019-01" db="EMBL/GenBank/DDBJ databases">
        <authorList>
            <person name="Sayadi A."/>
        </authorList>
    </citation>
    <scope>NUCLEOTIDE SEQUENCE [LARGE SCALE GENOMIC DNA]</scope>
</reference>
<accession>A0A653CZ10</accession>
<gene>
    <name evidence="2" type="ORF">CALMAC_LOCUS13018</name>
</gene>
<proteinExistence type="predicted"/>
<feature type="compositionally biased region" description="Basic and acidic residues" evidence="1">
    <location>
        <begin position="647"/>
        <end position="661"/>
    </location>
</feature>
<feature type="region of interest" description="Disordered" evidence="1">
    <location>
        <begin position="1"/>
        <end position="131"/>
    </location>
</feature>
<dbReference type="EMBL" id="CAACVG010009387">
    <property type="protein sequence ID" value="VEN53102.1"/>
    <property type="molecule type" value="Genomic_DNA"/>
</dbReference>
<organism evidence="2 3">
    <name type="scientific">Callosobruchus maculatus</name>
    <name type="common">Southern cowpea weevil</name>
    <name type="synonym">Pulse bruchid</name>
    <dbReference type="NCBI Taxonomy" id="64391"/>
    <lineage>
        <taxon>Eukaryota</taxon>
        <taxon>Metazoa</taxon>
        <taxon>Ecdysozoa</taxon>
        <taxon>Arthropoda</taxon>
        <taxon>Hexapoda</taxon>
        <taxon>Insecta</taxon>
        <taxon>Pterygota</taxon>
        <taxon>Neoptera</taxon>
        <taxon>Endopterygota</taxon>
        <taxon>Coleoptera</taxon>
        <taxon>Polyphaga</taxon>
        <taxon>Cucujiformia</taxon>
        <taxon>Chrysomeloidea</taxon>
        <taxon>Chrysomelidae</taxon>
        <taxon>Bruchinae</taxon>
        <taxon>Bruchini</taxon>
        <taxon>Callosobruchus</taxon>
    </lineage>
</organism>
<evidence type="ECO:0000313" key="3">
    <source>
        <dbReference type="Proteomes" id="UP000410492"/>
    </source>
</evidence>
<sequence>MDSTQTKASYSHLETDNDLPVKEDNRMGSHAKNESLGVDTTRSSSVNLREEVGDGNYPNSSRQSSRNGQHNNESLGAGSTRGYSSVLSSGNFDEFGVEMGDGHNATSSRRSSRNSQHRSSVENVIDNDNGYRTYSNQERQECYDDCCGNCRNQNIQTGPASILKSHPYSTDRCLGCNQTNNGGRYRDMGCPFMRVVSDQTTNAATSGYSIYNIPCDCQKVIMTSNKKLQTSETNLTGNNVRYYCKNAHQQNSSQTVALQDIRGETNISQCQGPSVQPECRCCPETRKKSTNEYQCSQAALTEYNQPSPRCLENKCERVETYLNGVESDGPVQPTDFTAPECRCCPSSRSKAVYKHSYQQEEYQQPHMESGGRRYCVQGSYSNESESPECCQPCPGYTSTKRRTGRSITCNPSLTPRSFLCSTRFSPSEFGDFNRRVPQSSPKRRNKRCPYLEHRRMTSLEPPPWSSPEYRKPKTKCTCNCCCRGDTAPPPPPLPEFFCCPDEEDEDDFNQASDICDEDDCFCDDLGSPTGLSYQDNEEYQELLTELEEALACRNRNRVRRAIQEFEQRSRLNKPLERPIIDYDDTSGSEEPLIEKLSQLRNSRKANRRRADRPSATRRRSKTREENEYSHEEQTTPCSSGRQFRTGSKREGSRLPKWKMDEAGEWYKSPRTLKRSSGSSSPRKDYHTEICGCCACKACDRMK</sequence>
<keyword evidence="3" id="KW-1185">Reference proteome</keyword>
<feature type="compositionally biased region" description="Polar residues" evidence="1">
    <location>
        <begin position="57"/>
        <end position="74"/>
    </location>
</feature>
<dbReference type="AlphaFoldDB" id="A0A653CZ10"/>
<feature type="compositionally biased region" description="Polar residues" evidence="1">
    <location>
        <begin position="81"/>
        <end position="91"/>
    </location>
</feature>
<protein>
    <submittedName>
        <fullName evidence="2">Uncharacterized protein</fullName>
    </submittedName>
</protein>
<feature type="compositionally biased region" description="Basic residues" evidence="1">
    <location>
        <begin position="601"/>
        <end position="621"/>
    </location>
</feature>
<feature type="compositionally biased region" description="Polar residues" evidence="1">
    <location>
        <begin position="38"/>
        <end position="47"/>
    </location>
</feature>
<feature type="compositionally biased region" description="Basic and acidic residues" evidence="1">
    <location>
        <begin position="622"/>
        <end position="633"/>
    </location>
</feature>
<feature type="region of interest" description="Disordered" evidence="1">
    <location>
        <begin position="578"/>
        <end position="686"/>
    </location>
</feature>
<dbReference type="Proteomes" id="UP000410492">
    <property type="component" value="Unassembled WGS sequence"/>
</dbReference>
<evidence type="ECO:0000256" key="1">
    <source>
        <dbReference type="SAM" id="MobiDB-lite"/>
    </source>
</evidence>
<feature type="compositionally biased region" description="Basic and acidic residues" evidence="1">
    <location>
        <begin position="13"/>
        <end position="33"/>
    </location>
</feature>
<evidence type="ECO:0000313" key="2">
    <source>
        <dbReference type="EMBL" id="VEN53102.1"/>
    </source>
</evidence>
<dbReference type="OrthoDB" id="6784240at2759"/>
<feature type="compositionally biased region" description="Polar residues" evidence="1">
    <location>
        <begin position="634"/>
        <end position="645"/>
    </location>
</feature>